<dbReference type="InterPro" id="IPR036388">
    <property type="entry name" value="WH-like_DNA-bd_sf"/>
</dbReference>
<dbReference type="PANTHER" id="PTHR33164">
    <property type="entry name" value="TRANSCRIPTIONAL REGULATOR, MARR FAMILY"/>
    <property type="match status" value="1"/>
</dbReference>
<dbReference type="PRINTS" id="PR00598">
    <property type="entry name" value="HTHMARR"/>
</dbReference>
<evidence type="ECO:0000313" key="3">
    <source>
        <dbReference type="Proteomes" id="UP000240542"/>
    </source>
</evidence>
<evidence type="ECO:0000259" key="1">
    <source>
        <dbReference type="PROSITE" id="PS50995"/>
    </source>
</evidence>
<dbReference type="AlphaFoldDB" id="A0A2P8DHZ9"/>
<dbReference type="Pfam" id="PF12802">
    <property type="entry name" value="MarR_2"/>
    <property type="match status" value="1"/>
</dbReference>
<dbReference type="InterPro" id="IPR000835">
    <property type="entry name" value="HTH_MarR-typ"/>
</dbReference>
<dbReference type="InterPro" id="IPR039422">
    <property type="entry name" value="MarR/SlyA-like"/>
</dbReference>
<dbReference type="PANTHER" id="PTHR33164:SF99">
    <property type="entry name" value="MARR FAMILY REGULATORY PROTEIN"/>
    <property type="match status" value="1"/>
</dbReference>
<sequence length="154" mass="17685">MSRSDWLSAREQRTWRAFLRVNSLIQESLDRDLRRGNGLSLIEYGILVHLSEAAGRRLRMSELADIVIVSRSRLTHQIGRLERDGYVRREPCEEDRRGSWAILTPKGERSLREAAPDHVAQVRALMFDRLGPEDADRLAAILDRLQESLRADPG</sequence>
<evidence type="ECO:0000313" key="2">
    <source>
        <dbReference type="EMBL" id="PSK96828.1"/>
    </source>
</evidence>
<dbReference type="GO" id="GO:0003677">
    <property type="term" value="F:DNA binding"/>
    <property type="evidence" value="ECO:0007669"/>
    <property type="project" value="UniProtKB-KW"/>
</dbReference>
<keyword evidence="3" id="KW-1185">Reference proteome</keyword>
<dbReference type="OrthoDB" id="3821431at2"/>
<dbReference type="GO" id="GO:0003700">
    <property type="term" value="F:DNA-binding transcription factor activity"/>
    <property type="evidence" value="ECO:0007669"/>
    <property type="project" value="InterPro"/>
</dbReference>
<dbReference type="SUPFAM" id="SSF46785">
    <property type="entry name" value="Winged helix' DNA-binding domain"/>
    <property type="match status" value="1"/>
</dbReference>
<protein>
    <submittedName>
        <fullName evidence="2">DNA-binding MarR family transcriptional regulator</fullName>
    </submittedName>
</protein>
<dbReference type="Gene3D" id="1.10.10.10">
    <property type="entry name" value="Winged helix-like DNA-binding domain superfamily/Winged helix DNA-binding domain"/>
    <property type="match status" value="1"/>
</dbReference>
<dbReference type="SMART" id="SM00347">
    <property type="entry name" value="HTH_MARR"/>
    <property type="match status" value="1"/>
</dbReference>
<proteinExistence type="predicted"/>
<dbReference type="Proteomes" id="UP000240542">
    <property type="component" value="Unassembled WGS sequence"/>
</dbReference>
<dbReference type="PROSITE" id="PS50995">
    <property type="entry name" value="HTH_MARR_2"/>
    <property type="match status" value="1"/>
</dbReference>
<organism evidence="2 3">
    <name type="scientific">Murinocardiopsis flavida</name>
    <dbReference type="NCBI Taxonomy" id="645275"/>
    <lineage>
        <taxon>Bacteria</taxon>
        <taxon>Bacillati</taxon>
        <taxon>Actinomycetota</taxon>
        <taxon>Actinomycetes</taxon>
        <taxon>Streptosporangiales</taxon>
        <taxon>Nocardiopsidaceae</taxon>
        <taxon>Murinocardiopsis</taxon>
    </lineage>
</organism>
<comment type="caution">
    <text evidence="2">The sequence shown here is derived from an EMBL/GenBank/DDBJ whole genome shotgun (WGS) entry which is preliminary data.</text>
</comment>
<reference evidence="2 3" key="1">
    <citation type="submission" date="2018-03" db="EMBL/GenBank/DDBJ databases">
        <title>Genomic Encyclopedia of Archaeal and Bacterial Type Strains, Phase II (KMG-II): from individual species to whole genera.</title>
        <authorList>
            <person name="Goeker M."/>
        </authorList>
    </citation>
    <scope>NUCLEOTIDE SEQUENCE [LARGE SCALE GENOMIC DNA]</scope>
    <source>
        <strain evidence="2 3">DSM 45312</strain>
    </source>
</reference>
<accession>A0A2P8DHZ9</accession>
<dbReference type="EMBL" id="PYGA01000010">
    <property type="protein sequence ID" value="PSK96828.1"/>
    <property type="molecule type" value="Genomic_DNA"/>
</dbReference>
<name>A0A2P8DHZ9_9ACTN</name>
<keyword evidence="2" id="KW-0238">DNA-binding</keyword>
<dbReference type="InterPro" id="IPR036390">
    <property type="entry name" value="WH_DNA-bd_sf"/>
</dbReference>
<dbReference type="RefSeq" id="WP_106583721.1">
    <property type="nucleotide sequence ID" value="NZ_PYGA01000010.1"/>
</dbReference>
<feature type="domain" description="HTH marR-type" evidence="1">
    <location>
        <begin position="11"/>
        <end position="147"/>
    </location>
</feature>
<dbReference type="GO" id="GO:0006950">
    <property type="term" value="P:response to stress"/>
    <property type="evidence" value="ECO:0007669"/>
    <property type="project" value="TreeGrafter"/>
</dbReference>
<gene>
    <name evidence="2" type="ORF">CLV63_110125</name>
</gene>